<reference evidence="1" key="1">
    <citation type="submission" date="2015-11" db="EMBL/GenBank/DDBJ databases">
        <title>ICESpy009, a conjugative genetic element carrying mef(E) in Streptococcus pyogenes.</title>
        <authorList>
            <person name="Del Grosso M."/>
            <person name="Camilli R."/>
            <person name="Rizzi E."/>
            <person name="Pietrelli A."/>
            <person name="De Bellis G."/>
            <person name="Pantosti A."/>
        </authorList>
    </citation>
    <scope>NUCLEOTIDE SEQUENCE</scope>
    <source>
        <strain evidence="1">MB56Spyo009</strain>
    </source>
</reference>
<accession>A0A146BEV5</accession>
<protein>
    <submittedName>
        <fullName evidence="1">Putative ABC transporter</fullName>
    </submittedName>
</protein>
<proteinExistence type="predicted"/>
<sequence length="104" mass="11650">MAIARAMMKRPQVYLLDDSLSALDMKTDKQVRTNLRANLDQATMIMVAQRISSIMDAEQIILISEGKIAGKGTHKELLKNNDIYRELAILQLGEEAVAYELDNA</sequence>
<dbReference type="PANTHER" id="PTHR43394:SF1">
    <property type="entry name" value="ATP-BINDING CASSETTE SUB-FAMILY B MEMBER 10, MITOCHONDRIAL"/>
    <property type="match status" value="1"/>
</dbReference>
<name>A0A146BEV5_STRPY</name>
<dbReference type="GO" id="GO:0015421">
    <property type="term" value="F:ABC-type oligopeptide transporter activity"/>
    <property type="evidence" value="ECO:0007669"/>
    <property type="project" value="TreeGrafter"/>
</dbReference>
<dbReference type="PANTHER" id="PTHR43394">
    <property type="entry name" value="ATP-DEPENDENT PERMEASE MDL1, MITOCHONDRIAL"/>
    <property type="match status" value="1"/>
</dbReference>
<dbReference type="AlphaFoldDB" id="A0A146BEV5"/>
<evidence type="ECO:0000313" key="1">
    <source>
        <dbReference type="EMBL" id="AMW92432.1"/>
    </source>
</evidence>
<dbReference type="InterPro" id="IPR039421">
    <property type="entry name" value="Type_1_exporter"/>
</dbReference>
<dbReference type="EMBL" id="KU056701">
    <property type="protein sequence ID" value="AMW92432.1"/>
    <property type="molecule type" value="Genomic_DNA"/>
</dbReference>
<organism evidence="1">
    <name type="scientific">Streptococcus pyogenes</name>
    <dbReference type="NCBI Taxonomy" id="1314"/>
    <lineage>
        <taxon>Bacteria</taxon>
        <taxon>Bacillati</taxon>
        <taxon>Bacillota</taxon>
        <taxon>Bacilli</taxon>
        <taxon>Lactobacillales</taxon>
        <taxon>Streptococcaceae</taxon>
        <taxon>Streptococcus</taxon>
    </lineage>
</organism>
<dbReference type="InterPro" id="IPR027417">
    <property type="entry name" value="P-loop_NTPase"/>
</dbReference>
<dbReference type="SUPFAM" id="SSF52540">
    <property type="entry name" value="P-loop containing nucleoside triphosphate hydrolases"/>
    <property type="match status" value="1"/>
</dbReference>
<dbReference type="Gene3D" id="3.40.50.300">
    <property type="entry name" value="P-loop containing nucleotide triphosphate hydrolases"/>
    <property type="match status" value="1"/>
</dbReference>